<dbReference type="InterPro" id="IPR016181">
    <property type="entry name" value="Acyl_CoA_acyltransferase"/>
</dbReference>
<evidence type="ECO:0000313" key="4">
    <source>
        <dbReference type="EMBL" id="MFC7291677.1"/>
    </source>
</evidence>
<dbReference type="InterPro" id="IPR000182">
    <property type="entry name" value="GNAT_dom"/>
</dbReference>
<evidence type="ECO:0000313" key="5">
    <source>
        <dbReference type="Proteomes" id="UP001596492"/>
    </source>
</evidence>
<dbReference type="SUPFAM" id="SSF55729">
    <property type="entry name" value="Acyl-CoA N-acyltransferases (Nat)"/>
    <property type="match status" value="1"/>
</dbReference>
<dbReference type="InterPro" id="IPR050832">
    <property type="entry name" value="Bact_Acetyltransf"/>
</dbReference>
<dbReference type="PROSITE" id="PS51186">
    <property type="entry name" value="GNAT"/>
    <property type="match status" value="1"/>
</dbReference>
<evidence type="ECO:0000259" key="3">
    <source>
        <dbReference type="PROSITE" id="PS51186"/>
    </source>
</evidence>
<keyword evidence="1 4" id="KW-0808">Transferase</keyword>
<dbReference type="Pfam" id="PF00583">
    <property type="entry name" value="Acetyltransf_1"/>
    <property type="match status" value="1"/>
</dbReference>
<dbReference type="Gene3D" id="3.40.630.30">
    <property type="match status" value="1"/>
</dbReference>
<evidence type="ECO:0000256" key="2">
    <source>
        <dbReference type="ARBA" id="ARBA00023315"/>
    </source>
</evidence>
<organism evidence="4 5">
    <name type="scientific">Hirschia litorea</name>
    <dbReference type="NCBI Taxonomy" id="1199156"/>
    <lineage>
        <taxon>Bacteria</taxon>
        <taxon>Pseudomonadati</taxon>
        <taxon>Pseudomonadota</taxon>
        <taxon>Alphaproteobacteria</taxon>
        <taxon>Hyphomonadales</taxon>
        <taxon>Hyphomonadaceae</taxon>
        <taxon>Hirschia</taxon>
    </lineage>
</organism>
<dbReference type="GO" id="GO:0016746">
    <property type="term" value="F:acyltransferase activity"/>
    <property type="evidence" value="ECO:0007669"/>
    <property type="project" value="UniProtKB-KW"/>
</dbReference>
<protein>
    <submittedName>
        <fullName evidence="4">GNAT family N-acetyltransferase</fullName>
        <ecNumber evidence="4">2.3.-.-</ecNumber>
    </submittedName>
</protein>
<proteinExistence type="predicted"/>
<dbReference type="EC" id="2.3.-.-" evidence="4"/>
<accession>A0ABW2ILA4</accession>
<dbReference type="Proteomes" id="UP001596492">
    <property type="component" value="Unassembled WGS sequence"/>
</dbReference>
<feature type="domain" description="N-acetyltransferase" evidence="3">
    <location>
        <begin position="6"/>
        <end position="175"/>
    </location>
</feature>
<dbReference type="RefSeq" id="WP_382166914.1">
    <property type="nucleotide sequence ID" value="NZ_JBHTBR010000004.1"/>
</dbReference>
<dbReference type="EMBL" id="JBHTBR010000004">
    <property type="protein sequence ID" value="MFC7291677.1"/>
    <property type="molecule type" value="Genomic_DNA"/>
</dbReference>
<reference evidence="5" key="1">
    <citation type="journal article" date="2019" name="Int. J. Syst. Evol. Microbiol.">
        <title>The Global Catalogue of Microorganisms (GCM) 10K type strain sequencing project: providing services to taxonomists for standard genome sequencing and annotation.</title>
        <authorList>
            <consortium name="The Broad Institute Genomics Platform"/>
            <consortium name="The Broad Institute Genome Sequencing Center for Infectious Disease"/>
            <person name="Wu L."/>
            <person name="Ma J."/>
        </authorList>
    </citation>
    <scope>NUCLEOTIDE SEQUENCE [LARGE SCALE GENOMIC DNA]</scope>
    <source>
        <strain evidence="5">CCUG 51308</strain>
    </source>
</reference>
<comment type="caution">
    <text evidence="4">The sequence shown here is derived from an EMBL/GenBank/DDBJ whole genome shotgun (WGS) entry which is preliminary data.</text>
</comment>
<keyword evidence="2 4" id="KW-0012">Acyltransferase</keyword>
<keyword evidence="5" id="KW-1185">Reference proteome</keyword>
<gene>
    <name evidence="4" type="ORF">ACFQS8_08620</name>
</gene>
<dbReference type="CDD" id="cd04301">
    <property type="entry name" value="NAT_SF"/>
    <property type="match status" value="1"/>
</dbReference>
<evidence type="ECO:0000256" key="1">
    <source>
        <dbReference type="ARBA" id="ARBA00022679"/>
    </source>
</evidence>
<name>A0ABW2ILA4_9PROT</name>
<dbReference type="PANTHER" id="PTHR43877">
    <property type="entry name" value="AMINOALKYLPHOSPHONATE N-ACETYLTRANSFERASE-RELATED-RELATED"/>
    <property type="match status" value="1"/>
</dbReference>
<sequence length="175" mass="20083">MRAVSLSFRDARPEDAGRLTAIGRETFSETFGMLYKHEDLQAYLDENFTVEKQLEEILDPNVEIRIAAMRTKTIAYAKLAPVKLPVDHDPETSLELHRLYVRQEGQGVGVGRILLTWAVEQARHRGAKSIYLGVWENNQRAIGVYETREFEKVGEYKFEVGKTLDNEVIMRKKLG</sequence>